<evidence type="ECO:0000256" key="2">
    <source>
        <dbReference type="ARBA" id="ARBA00022723"/>
    </source>
</evidence>
<evidence type="ECO:0000259" key="9">
    <source>
        <dbReference type="PROSITE" id="PS50048"/>
    </source>
</evidence>
<dbReference type="CDD" id="cd12148">
    <property type="entry name" value="fungal_TF_MHR"/>
    <property type="match status" value="1"/>
</dbReference>
<dbReference type="InterPro" id="IPR036864">
    <property type="entry name" value="Zn2-C6_fun-type_DNA-bd_sf"/>
</dbReference>
<dbReference type="InterPro" id="IPR052202">
    <property type="entry name" value="Yeast_MetPath_Reg"/>
</dbReference>
<feature type="region of interest" description="Disordered" evidence="8">
    <location>
        <begin position="1"/>
        <end position="40"/>
    </location>
</feature>
<organism evidence="10 11">
    <name type="scientific">Dactylonectria macrodidyma</name>
    <dbReference type="NCBI Taxonomy" id="307937"/>
    <lineage>
        <taxon>Eukaryota</taxon>
        <taxon>Fungi</taxon>
        <taxon>Dikarya</taxon>
        <taxon>Ascomycota</taxon>
        <taxon>Pezizomycotina</taxon>
        <taxon>Sordariomycetes</taxon>
        <taxon>Hypocreomycetidae</taxon>
        <taxon>Hypocreales</taxon>
        <taxon>Nectriaceae</taxon>
        <taxon>Dactylonectria</taxon>
    </lineage>
</organism>
<dbReference type="GO" id="GO:0000981">
    <property type="term" value="F:DNA-binding transcription factor activity, RNA polymerase II-specific"/>
    <property type="evidence" value="ECO:0007669"/>
    <property type="project" value="InterPro"/>
</dbReference>
<keyword evidence="6" id="KW-0804">Transcription</keyword>
<proteinExistence type="predicted"/>
<dbReference type="Proteomes" id="UP000738349">
    <property type="component" value="Unassembled WGS sequence"/>
</dbReference>
<dbReference type="PANTHER" id="PTHR47782">
    <property type="entry name" value="ZN(II)2CYS6 TRANSCRIPTION FACTOR (EUROFUNG)-RELATED"/>
    <property type="match status" value="1"/>
</dbReference>
<evidence type="ECO:0000313" key="11">
    <source>
        <dbReference type="Proteomes" id="UP000738349"/>
    </source>
</evidence>
<dbReference type="EMBL" id="JAGMUV010000019">
    <property type="protein sequence ID" value="KAH7127380.1"/>
    <property type="molecule type" value="Genomic_DNA"/>
</dbReference>
<dbReference type="InterPro" id="IPR007219">
    <property type="entry name" value="XnlR_reg_dom"/>
</dbReference>
<dbReference type="InterPro" id="IPR001138">
    <property type="entry name" value="Zn2Cys6_DnaBD"/>
</dbReference>
<feature type="domain" description="Zn(2)-C6 fungal-type" evidence="9">
    <location>
        <begin position="41"/>
        <end position="71"/>
    </location>
</feature>
<reference evidence="10" key="1">
    <citation type="journal article" date="2021" name="Nat. Commun.">
        <title>Genetic determinants of endophytism in the Arabidopsis root mycobiome.</title>
        <authorList>
            <person name="Mesny F."/>
            <person name="Miyauchi S."/>
            <person name="Thiergart T."/>
            <person name="Pickel B."/>
            <person name="Atanasova L."/>
            <person name="Karlsson M."/>
            <person name="Huettel B."/>
            <person name="Barry K.W."/>
            <person name="Haridas S."/>
            <person name="Chen C."/>
            <person name="Bauer D."/>
            <person name="Andreopoulos W."/>
            <person name="Pangilinan J."/>
            <person name="LaButti K."/>
            <person name="Riley R."/>
            <person name="Lipzen A."/>
            <person name="Clum A."/>
            <person name="Drula E."/>
            <person name="Henrissat B."/>
            <person name="Kohler A."/>
            <person name="Grigoriev I.V."/>
            <person name="Martin F.M."/>
            <person name="Hacquard S."/>
        </authorList>
    </citation>
    <scope>NUCLEOTIDE SEQUENCE</scope>
    <source>
        <strain evidence="10">MPI-CAGE-AT-0147</strain>
    </source>
</reference>
<evidence type="ECO:0000256" key="8">
    <source>
        <dbReference type="SAM" id="MobiDB-lite"/>
    </source>
</evidence>
<evidence type="ECO:0000256" key="3">
    <source>
        <dbReference type="ARBA" id="ARBA00022833"/>
    </source>
</evidence>
<evidence type="ECO:0000256" key="5">
    <source>
        <dbReference type="ARBA" id="ARBA00023125"/>
    </source>
</evidence>
<comment type="subcellular location">
    <subcellularLocation>
        <location evidence="1">Nucleus</location>
    </subcellularLocation>
</comment>
<sequence length="782" mass="86229">MSAGAPPRCIGDSQQHPEPPQQQHPEPRPAPRGSGRKKGTACARCRGQKIRCDDETPSCANCARVGASCVRSNLANIPDAVSHVTQIESRLRFLEESLRRVAPEELEKAPPVSHASFSFNGNGPFLGQPYATDTLQSPAWPLQSHSHLTGGVNLATGPGINNPLHQGIHQGVSSTSPSVVASVSPAASTEIGPGEPLAHEVGMLSLANSTASKYLGPSSGVPFARLIFSAIPQSQGLATNWATPDGASTSQRLAQAQPFPQHWTSDVDLQHFVDAYFETHQPFYPFLDEDAVADRLELLYTKPSPAVHSLQMPKLAEVDASLSPAHVVQMFLVVALGARILEVRLSSDFSSERYLATAMQRIGTLALHDSIEGLQIMLLLTLSSFYFEDGPNAWFLTSNIIASCLDLGFQRKWTVAPPHPPPGKNNRQLPVHDNLRRGIFWSAYSLERTLAVVLGRPLTLRDEAIDAEFPGEMVVDPSLGEEDTHNPSQEHEHQPKRARVTIYPYTASRYSFRFDQIIAEIKLMLHRVVNLPHRFPWPTNIEEWKKVIKTDCDALLEDLRRDLRRRSRRNTSDSAIRNLELKYHHCLMLLHRPSPAVPRPSVDSWKTCYNSAAATILLNAELHRFSKLSNSWLTAHTVFVSEIQAETTPGDFSGVAKACTDLLQYLGKTWSVAADAVDKMERLVHMTTSSWKTGQDERESELAAGHSLMSMWQSQGQYFMKTSGSDGKGPGGPLMDLPTFGSAEMQEGTGPGVEFESEFFFNELGDMSTWFDLDWLANPNVG</sequence>
<evidence type="ECO:0000256" key="7">
    <source>
        <dbReference type="ARBA" id="ARBA00023242"/>
    </source>
</evidence>
<keyword evidence="2" id="KW-0479">Metal-binding</keyword>
<comment type="caution">
    <text evidence="10">The sequence shown here is derived from an EMBL/GenBank/DDBJ whole genome shotgun (WGS) entry which is preliminary data.</text>
</comment>
<dbReference type="SUPFAM" id="SSF57701">
    <property type="entry name" value="Zn2/Cys6 DNA-binding domain"/>
    <property type="match status" value="1"/>
</dbReference>
<keyword evidence="3" id="KW-0862">Zinc</keyword>
<protein>
    <recommendedName>
        <fullName evidence="9">Zn(2)-C6 fungal-type domain-containing protein</fullName>
    </recommendedName>
</protein>
<dbReference type="GO" id="GO:0005634">
    <property type="term" value="C:nucleus"/>
    <property type="evidence" value="ECO:0007669"/>
    <property type="project" value="UniProtKB-SubCell"/>
</dbReference>
<dbReference type="CDD" id="cd00067">
    <property type="entry name" value="GAL4"/>
    <property type="match status" value="1"/>
</dbReference>
<evidence type="ECO:0000256" key="6">
    <source>
        <dbReference type="ARBA" id="ARBA00023163"/>
    </source>
</evidence>
<keyword evidence="11" id="KW-1185">Reference proteome</keyword>
<dbReference type="GO" id="GO:0043565">
    <property type="term" value="F:sequence-specific DNA binding"/>
    <property type="evidence" value="ECO:0007669"/>
    <property type="project" value="TreeGrafter"/>
</dbReference>
<dbReference type="PANTHER" id="PTHR47782:SF12">
    <property type="entry name" value="ZN(II)2CYS6 TRANSCRIPTION FACTOR (EUROFUNG)"/>
    <property type="match status" value="1"/>
</dbReference>
<dbReference type="OrthoDB" id="189997at2759"/>
<evidence type="ECO:0000313" key="10">
    <source>
        <dbReference type="EMBL" id="KAH7127380.1"/>
    </source>
</evidence>
<dbReference type="GO" id="GO:0045944">
    <property type="term" value="P:positive regulation of transcription by RNA polymerase II"/>
    <property type="evidence" value="ECO:0007669"/>
    <property type="project" value="TreeGrafter"/>
</dbReference>
<dbReference type="PROSITE" id="PS00463">
    <property type="entry name" value="ZN2_CY6_FUNGAL_1"/>
    <property type="match status" value="1"/>
</dbReference>
<keyword evidence="4" id="KW-0805">Transcription regulation</keyword>
<dbReference type="SMART" id="SM00906">
    <property type="entry name" value="Fungal_trans"/>
    <property type="match status" value="1"/>
</dbReference>
<keyword evidence="5" id="KW-0238">DNA-binding</keyword>
<name>A0A9P9DVN0_9HYPO</name>
<feature type="compositionally biased region" description="Basic and acidic residues" evidence="8">
    <location>
        <begin position="482"/>
        <end position="495"/>
    </location>
</feature>
<keyword evidence="7" id="KW-0539">Nucleus</keyword>
<gene>
    <name evidence="10" type="ORF">EDB81DRAFT_951012</name>
</gene>
<dbReference type="PROSITE" id="PS50048">
    <property type="entry name" value="ZN2_CY6_FUNGAL_2"/>
    <property type="match status" value="1"/>
</dbReference>
<dbReference type="Pfam" id="PF04082">
    <property type="entry name" value="Fungal_trans"/>
    <property type="match status" value="1"/>
</dbReference>
<dbReference type="Gene3D" id="4.10.240.10">
    <property type="entry name" value="Zn(2)-C6 fungal-type DNA-binding domain"/>
    <property type="match status" value="1"/>
</dbReference>
<dbReference type="Pfam" id="PF00172">
    <property type="entry name" value="Zn_clus"/>
    <property type="match status" value="1"/>
</dbReference>
<dbReference type="SMART" id="SM00066">
    <property type="entry name" value="GAL4"/>
    <property type="match status" value="1"/>
</dbReference>
<dbReference type="AlphaFoldDB" id="A0A9P9DVN0"/>
<dbReference type="GO" id="GO:0006351">
    <property type="term" value="P:DNA-templated transcription"/>
    <property type="evidence" value="ECO:0007669"/>
    <property type="project" value="InterPro"/>
</dbReference>
<evidence type="ECO:0000256" key="1">
    <source>
        <dbReference type="ARBA" id="ARBA00004123"/>
    </source>
</evidence>
<evidence type="ECO:0000256" key="4">
    <source>
        <dbReference type="ARBA" id="ARBA00023015"/>
    </source>
</evidence>
<dbReference type="GO" id="GO:0008270">
    <property type="term" value="F:zinc ion binding"/>
    <property type="evidence" value="ECO:0007669"/>
    <property type="project" value="InterPro"/>
</dbReference>
<accession>A0A9P9DVN0</accession>
<feature type="region of interest" description="Disordered" evidence="8">
    <location>
        <begin position="477"/>
        <end position="496"/>
    </location>
</feature>